<keyword evidence="5" id="KW-0698">rRNA processing</keyword>
<feature type="compositionally biased region" description="Acidic residues" evidence="8">
    <location>
        <begin position="200"/>
        <end position="305"/>
    </location>
</feature>
<dbReference type="GO" id="GO:0030688">
    <property type="term" value="C:preribosome, small subunit precursor"/>
    <property type="evidence" value="ECO:0007669"/>
    <property type="project" value="TreeGrafter"/>
</dbReference>
<dbReference type="PANTHER" id="PTHR33911">
    <property type="entry name" value="RRNA-PROCESSING PROTEIN EFG1"/>
    <property type="match status" value="1"/>
</dbReference>
<comment type="similarity">
    <text evidence="2">Belongs to the EFG1 family.</text>
</comment>
<evidence type="ECO:0000256" key="8">
    <source>
        <dbReference type="SAM" id="MobiDB-lite"/>
    </source>
</evidence>
<evidence type="ECO:0000256" key="3">
    <source>
        <dbReference type="ARBA" id="ARBA00018689"/>
    </source>
</evidence>
<feature type="region of interest" description="Disordered" evidence="8">
    <location>
        <begin position="166"/>
        <end position="315"/>
    </location>
</feature>
<organism evidence="9 10">
    <name type="scientific">Paramicrosporidium saccamoebae</name>
    <dbReference type="NCBI Taxonomy" id="1246581"/>
    <lineage>
        <taxon>Eukaryota</taxon>
        <taxon>Fungi</taxon>
        <taxon>Fungi incertae sedis</taxon>
        <taxon>Cryptomycota</taxon>
        <taxon>Cryptomycota incertae sedis</taxon>
        <taxon>Paramicrosporidium</taxon>
    </lineage>
</organism>
<evidence type="ECO:0000313" key="10">
    <source>
        <dbReference type="Proteomes" id="UP000240830"/>
    </source>
</evidence>
<sequence length="315" mass="36046">MTVATILPSNLKKQLRDVTRLLSRPNLSADIRQQQERKLQHINSLVQERTVEEKQRKMRSKYAKVRFFESTKARRHLRQAAKALVAEPTEENLQKWMEAKRDVIYVQAFPETSKYISLFPSTPLTEEKVLAKRTQIRTELAERNDFATSLRLDDAVAMARAELNAEAPSKVDQETAEAVETSELKLSMALAPGSGRGRADDDEEDDEEDEEDDEEDDEEEEDNDNDNDNDDEDGVSGDDGEEDDDEDDDEGEDDESDDEDDDDEDDDDESDDDEDDDEDDEEESYYDSDDSDDGEEAEGSDDDEKDEPRKKARHN</sequence>
<dbReference type="Proteomes" id="UP000240830">
    <property type="component" value="Unassembled WGS sequence"/>
</dbReference>
<dbReference type="OrthoDB" id="47732at2759"/>
<evidence type="ECO:0000256" key="2">
    <source>
        <dbReference type="ARBA" id="ARBA00006916"/>
    </source>
</evidence>
<dbReference type="GO" id="GO:0000462">
    <property type="term" value="P:maturation of SSU-rRNA from tricistronic rRNA transcript (SSU-rRNA, 5.8S rRNA, LSU-rRNA)"/>
    <property type="evidence" value="ECO:0007669"/>
    <property type="project" value="TreeGrafter"/>
</dbReference>
<comment type="subcellular location">
    <subcellularLocation>
        <location evidence="1">Nucleus</location>
        <location evidence="1">Nucleolus</location>
    </subcellularLocation>
</comment>
<evidence type="ECO:0000256" key="7">
    <source>
        <dbReference type="ARBA" id="ARBA00023242"/>
    </source>
</evidence>
<dbReference type="PANTHER" id="PTHR33911:SF1">
    <property type="entry name" value="RRNA-PROCESSING PROTEIN EFG1"/>
    <property type="match status" value="1"/>
</dbReference>
<reference evidence="9 10" key="1">
    <citation type="submission" date="2016-10" db="EMBL/GenBank/DDBJ databases">
        <title>The genome of Paramicrosporidium saccamoebae is the missing link in understanding Cryptomycota and Microsporidia evolution.</title>
        <authorList>
            <person name="Quandt C.A."/>
            <person name="Beaudet D."/>
            <person name="Corsaro D."/>
            <person name="Michel R."/>
            <person name="Corradi N."/>
            <person name="James T."/>
        </authorList>
    </citation>
    <scope>NUCLEOTIDE SEQUENCE [LARGE SCALE GENOMIC DNA]</scope>
    <source>
        <strain evidence="9 10">KSL3</strain>
    </source>
</reference>
<evidence type="ECO:0000256" key="5">
    <source>
        <dbReference type="ARBA" id="ARBA00022552"/>
    </source>
</evidence>
<evidence type="ECO:0000256" key="6">
    <source>
        <dbReference type="ARBA" id="ARBA00023054"/>
    </source>
</evidence>
<dbReference type="EMBL" id="MTSL01000146">
    <property type="protein sequence ID" value="PJF18062.1"/>
    <property type="molecule type" value="Genomic_DNA"/>
</dbReference>
<keyword evidence="7" id="KW-0539">Nucleus</keyword>
<dbReference type="AlphaFoldDB" id="A0A2H9TJY4"/>
<evidence type="ECO:0000256" key="1">
    <source>
        <dbReference type="ARBA" id="ARBA00004604"/>
    </source>
</evidence>
<protein>
    <recommendedName>
        <fullName evidence="3">rRNA-processing protein EFG1</fullName>
    </recommendedName>
    <alternativeName>
        <fullName evidence="4">rRNA-processing protein efg1</fullName>
    </alternativeName>
</protein>
<dbReference type="InterPro" id="IPR050786">
    <property type="entry name" value="EFG1_rRNA-proc"/>
</dbReference>
<dbReference type="STRING" id="1246581.A0A2H9TJY4"/>
<gene>
    <name evidence="9" type="ORF">PSACC_02130</name>
</gene>
<keyword evidence="10" id="KW-1185">Reference proteome</keyword>
<proteinExistence type="inferred from homology"/>
<evidence type="ECO:0000313" key="9">
    <source>
        <dbReference type="EMBL" id="PJF18062.1"/>
    </source>
</evidence>
<keyword evidence="6" id="KW-0175">Coiled coil</keyword>
<dbReference type="Pfam" id="PF10153">
    <property type="entry name" value="Efg1"/>
    <property type="match status" value="1"/>
</dbReference>
<evidence type="ECO:0000256" key="4">
    <source>
        <dbReference type="ARBA" id="ARBA00019827"/>
    </source>
</evidence>
<comment type="caution">
    <text evidence="9">The sequence shown here is derived from an EMBL/GenBank/DDBJ whole genome shotgun (WGS) entry which is preliminary data.</text>
</comment>
<name>A0A2H9TJY4_9FUNG</name>
<accession>A0A2H9TJY4</accession>
<dbReference type="InterPro" id="IPR019310">
    <property type="entry name" value="Efg1"/>
</dbReference>
<dbReference type="GO" id="GO:0005730">
    <property type="term" value="C:nucleolus"/>
    <property type="evidence" value="ECO:0007669"/>
    <property type="project" value="UniProtKB-SubCell"/>
</dbReference>